<organism evidence="13">
    <name type="scientific">Muribaculaceae bacterium Z82</name>
    <dbReference type="NCBI Taxonomy" id="2304548"/>
    <lineage>
        <taxon>Bacteria</taxon>
        <taxon>Pseudomonadati</taxon>
        <taxon>Bacteroidota</taxon>
        <taxon>Bacteroidia</taxon>
        <taxon>Bacteroidales</taxon>
        <taxon>Muribaculaceae</taxon>
    </lineage>
</organism>
<dbReference type="HAMAP" id="MF_00186">
    <property type="entry name" value="Glycerol_kin"/>
    <property type="match status" value="1"/>
</dbReference>
<dbReference type="PANTHER" id="PTHR10196">
    <property type="entry name" value="SUGAR KINASE"/>
    <property type="match status" value="1"/>
</dbReference>
<evidence type="ECO:0000256" key="1">
    <source>
        <dbReference type="ARBA" id="ARBA00005190"/>
    </source>
</evidence>
<dbReference type="EMBL" id="QWKH01000021">
    <property type="protein sequence ID" value="NBI34291.1"/>
    <property type="molecule type" value="Genomic_DNA"/>
</dbReference>
<dbReference type="SUPFAM" id="SSF53067">
    <property type="entry name" value="Actin-like ATPase domain"/>
    <property type="match status" value="2"/>
</dbReference>
<feature type="binding site" evidence="9">
    <location>
        <position position="266"/>
    </location>
    <ligand>
        <name>ATP</name>
        <dbReference type="ChEBI" id="CHEBI:30616"/>
    </ligand>
</feature>
<feature type="binding site" evidence="9">
    <location>
        <position position="416"/>
    </location>
    <ligand>
        <name>ADP</name>
        <dbReference type="ChEBI" id="CHEBI:456216"/>
    </ligand>
</feature>
<evidence type="ECO:0000259" key="11">
    <source>
        <dbReference type="Pfam" id="PF00370"/>
    </source>
</evidence>
<dbReference type="EC" id="2.7.1.30" evidence="9"/>
<feature type="binding site" evidence="9">
    <location>
        <position position="16"/>
    </location>
    <ligand>
        <name>ADP</name>
        <dbReference type="ChEBI" id="CHEBI:456216"/>
    </ligand>
</feature>
<dbReference type="FunFam" id="3.30.420.40:FF:000007">
    <property type="entry name" value="Glycerol kinase"/>
    <property type="match status" value="1"/>
</dbReference>
<dbReference type="GO" id="GO:0005829">
    <property type="term" value="C:cytosol"/>
    <property type="evidence" value="ECO:0007669"/>
    <property type="project" value="TreeGrafter"/>
</dbReference>
<dbReference type="CDD" id="cd07786">
    <property type="entry name" value="FGGY_EcGK_like"/>
    <property type="match status" value="1"/>
</dbReference>
<evidence type="ECO:0000256" key="7">
    <source>
        <dbReference type="ARBA" id="ARBA00022840"/>
    </source>
</evidence>
<feature type="binding site" evidence="9">
    <location>
        <position position="14"/>
    </location>
    <ligand>
        <name>ATP</name>
        <dbReference type="ChEBI" id="CHEBI:30616"/>
    </ligand>
</feature>
<evidence type="ECO:0000256" key="10">
    <source>
        <dbReference type="RuleBase" id="RU003733"/>
    </source>
</evidence>
<keyword evidence="7 9" id="KW-0067">ATP-binding</keyword>
<dbReference type="PANTHER" id="PTHR10196:SF69">
    <property type="entry name" value="GLYCEROL KINASE"/>
    <property type="match status" value="1"/>
</dbReference>
<dbReference type="PROSITE" id="PS00933">
    <property type="entry name" value="FGGY_KINASES_1"/>
    <property type="match status" value="1"/>
</dbReference>
<feature type="binding site" evidence="9">
    <location>
        <position position="135"/>
    </location>
    <ligand>
        <name>glycerol</name>
        <dbReference type="ChEBI" id="CHEBI:17754"/>
    </ligand>
</feature>
<feature type="binding site" evidence="9">
    <location>
        <position position="83"/>
    </location>
    <ligand>
        <name>sn-glycerol 3-phosphate</name>
        <dbReference type="ChEBI" id="CHEBI:57597"/>
    </ligand>
</feature>
<dbReference type="Gene3D" id="3.30.420.40">
    <property type="match status" value="2"/>
</dbReference>
<evidence type="ECO:0000256" key="9">
    <source>
        <dbReference type="HAMAP-Rule" id="MF_00186"/>
    </source>
</evidence>
<accession>A0A7C9P5H4</accession>
<feature type="binding site" evidence="9">
    <location>
        <position position="311"/>
    </location>
    <ligand>
        <name>ADP</name>
        <dbReference type="ChEBI" id="CHEBI:456216"/>
    </ligand>
</feature>
<comment type="pathway">
    <text evidence="1 9">Polyol metabolism; glycerol degradation via glycerol kinase pathway; sn-glycerol 3-phosphate from glycerol: step 1/1.</text>
</comment>
<comment type="function">
    <text evidence="9">Key enzyme in the regulation of glycerol uptake and metabolism. Catalyzes the phosphorylation of glycerol to yield sn-glycerol 3-phosphate.</text>
</comment>
<feature type="binding site" evidence="9">
    <location>
        <position position="82"/>
    </location>
    <ligand>
        <name>sn-glycerol 3-phosphate</name>
        <dbReference type="ChEBI" id="CHEBI:57597"/>
    </ligand>
</feature>
<feature type="binding site" evidence="9">
    <location>
        <position position="266"/>
    </location>
    <ligand>
        <name>ADP</name>
        <dbReference type="ChEBI" id="CHEBI:456216"/>
    </ligand>
</feature>
<comment type="similarity">
    <text evidence="2 9 10">Belongs to the FGGY kinase family.</text>
</comment>
<feature type="binding site" evidence="9">
    <location>
        <position position="245"/>
    </location>
    <ligand>
        <name>glycerol</name>
        <dbReference type="ChEBI" id="CHEBI:17754"/>
    </ligand>
</feature>
<feature type="binding site" evidence="9">
    <location>
        <position position="82"/>
    </location>
    <ligand>
        <name>glycerol</name>
        <dbReference type="ChEBI" id="CHEBI:17754"/>
    </ligand>
</feature>
<gene>
    <name evidence="9 13" type="primary">glpK</name>
    <name evidence="13" type="ORF">D1639_04445</name>
</gene>
<dbReference type="InterPro" id="IPR018483">
    <property type="entry name" value="Carb_kinase_FGGY_CS"/>
</dbReference>
<feature type="binding site" evidence="9">
    <location>
        <position position="12"/>
    </location>
    <ligand>
        <name>ATP</name>
        <dbReference type="ChEBI" id="CHEBI:30616"/>
    </ligand>
</feature>
<dbReference type="NCBIfam" id="TIGR01311">
    <property type="entry name" value="glycerol_kin"/>
    <property type="match status" value="1"/>
</dbReference>
<dbReference type="UniPathway" id="UPA00618">
    <property type="reaction ID" value="UER00672"/>
</dbReference>
<dbReference type="InterPro" id="IPR018485">
    <property type="entry name" value="FGGY_C"/>
</dbReference>
<dbReference type="InterPro" id="IPR000577">
    <property type="entry name" value="Carb_kinase_FGGY"/>
</dbReference>
<evidence type="ECO:0000256" key="2">
    <source>
        <dbReference type="ARBA" id="ARBA00009156"/>
    </source>
</evidence>
<reference evidence="13" key="1">
    <citation type="submission" date="2018-08" db="EMBL/GenBank/DDBJ databases">
        <title>Murine metabolic-syndrome-specific gut microbial biobank.</title>
        <authorList>
            <person name="Liu C."/>
        </authorList>
    </citation>
    <scope>NUCLEOTIDE SEQUENCE [LARGE SCALE GENOMIC DNA]</scope>
    <source>
        <strain evidence="13">Z82</strain>
    </source>
</reference>
<evidence type="ECO:0000256" key="6">
    <source>
        <dbReference type="ARBA" id="ARBA00022798"/>
    </source>
</evidence>
<feature type="binding site" evidence="9">
    <location>
        <position position="12"/>
    </location>
    <ligand>
        <name>ADP</name>
        <dbReference type="ChEBI" id="CHEBI:456216"/>
    </ligand>
</feature>
<dbReference type="GO" id="GO:0005524">
    <property type="term" value="F:ATP binding"/>
    <property type="evidence" value="ECO:0007669"/>
    <property type="project" value="UniProtKB-UniRule"/>
</dbReference>
<protein>
    <recommendedName>
        <fullName evidence="9">Glycerol kinase</fullName>
        <ecNumber evidence="9">2.7.1.30</ecNumber>
    </recommendedName>
    <alternativeName>
        <fullName evidence="9">ATP:glycerol 3-phosphotransferase</fullName>
    </alternativeName>
    <alternativeName>
        <fullName evidence="9">Glycerokinase</fullName>
        <shortName evidence="9">GK</shortName>
    </alternativeName>
</protein>
<evidence type="ECO:0000256" key="4">
    <source>
        <dbReference type="ARBA" id="ARBA00022741"/>
    </source>
</evidence>
<dbReference type="InterPro" id="IPR043129">
    <property type="entry name" value="ATPase_NBD"/>
</dbReference>
<feature type="binding site" evidence="9">
    <location>
        <position position="83"/>
    </location>
    <ligand>
        <name>glycerol</name>
        <dbReference type="ChEBI" id="CHEBI:17754"/>
    </ligand>
</feature>
<evidence type="ECO:0000256" key="8">
    <source>
        <dbReference type="ARBA" id="ARBA00052101"/>
    </source>
</evidence>
<name>A0A7C9P5H4_9BACT</name>
<keyword evidence="5 9" id="KW-0418">Kinase</keyword>
<dbReference type="PROSITE" id="PS00445">
    <property type="entry name" value="FGGY_KINASES_2"/>
    <property type="match status" value="1"/>
</dbReference>
<comment type="activity regulation">
    <text evidence="9">Inhibited by fructose 1,6-bisphosphate (FBP).</text>
</comment>
<feature type="binding site" evidence="9">
    <location>
        <position position="244"/>
    </location>
    <ligand>
        <name>glycerol</name>
        <dbReference type="ChEBI" id="CHEBI:17754"/>
    </ligand>
</feature>
<dbReference type="AlphaFoldDB" id="A0A7C9P5H4"/>
<evidence type="ECO:0000259" key="12">
    <source>
        <dbReference type="Pfam" id="PF02782"/>
    </source>
</evidence>
<feature type="binding site" evidence="9">
    <location>
        <position position="244"/>
    </location>
    <ligand>
        <name>sn-glycerol 3-phosphate</name>
        <dbReference type="ChEBI" id="CHEBI:57597"/>
    </ligand>
</feature>
<keyword evidence="6 9" id="KW-0319">Glycerol metabolism</keyword>
<feature type="binding site" evidence="9">
    <location>
        <position position="12"/>
    </location>
    <ligand>
        <name>sn-glycerol 3-phosphate</name>
        <dbReference type="ChEBI" id="CHEBI:57597"/>
    </ligand>
</feature>
<comment type="caution">
    <text evidence="13">The sequence shown here is derived from an EMBL/GenBank/DDBJ whole genome shotgun (WGS) entry which is preliminary data.</text>
</comment>
<dbReference type="InterPro" id="IPR018484">
    <property type="entry name" value="FGGY_N"/>
</dbReference>
<feature type="binding site" evidence="9">
    <location>
        <position position="13"/>
    </location>
    <ligand>
        <name>ATP</name>
        <dbReference type="ChEBI" id="CHEBI:30616"/>
    </ligand>
</feature>
<feature type="binding site" evidence="9">
    <location>
        <position position="311"/>
    </location>
    <ligand>
        <name>ATP</name>
        <dbReference type="ChEBI" id="CHEBI:30616"/>
    </ligand>
</feature>
<feature type="domain" description="Carbohydrate kinase FGGY N-terminal" evidence="11">
    <location>
        <begin position="4"/>
        <end position="251"/>
    </location>
</feature>
<dbReference type="Pfam" id="PF02782">
    <property type="entry name" value="FGGY_C"/>
    <property type="match status" value="1"/>
</dbReference>
<comment type="catalytic activity">
    <reaction evidence="8 9">
        <text>glycerol + ATP = sn-glycerol 3-phosphate + ADP + H(+)</text>
        <dbReference type="Rhea" id="RHEA:21644"/>
        <dbReference type="ChEBI" id="CHEBI:15378"/>
        <dbReference type="ChEBI" id="CHEBI:17754"/>
        <dbReference type="ChEBI" id="CHEBI:30616"/>
        <dbReference type="ChEBI" id="CHEBI:57597"/>
        <dbReference type="ChEBI" id="CHEBI:456216"/>
        <dbReference type="EC" id="2.7.1.30"/>
    </reaction>
</comment>
<sequence length="503" mass="54223">MSRYVIALDQGTTSSRAVLVDSRGQVVSCVQNPFPQRYPQPGWVEHDPRDILSSQLGALTELIVANGLTQRSVACIGITNQRETTVVWRRDTGEPICNAIVWQCRRTAELVERICGGADVAEQVAERTGLVPDAYFSASKIRWILDNVPGARQEASRGNLAFGTVDSWLLWSLTSGAVHATDTTNASRTMLFNIHTMEWDPWLLDLFGIPESMLPEVRPSSGLFGVTDAAGVMPGIPICGVAGDQQAALFGQCCFERGQAKNTYGTGCFLLMHTGDEPRRSSHNLITTVAASAPDAPGPEYALEGSVFMAGALLQWLRDELGLIDDVADTSAIARSVPDTGGVYVVPAFTGLGAPYWDAQARGTITGLTRGTTKAHIVRAAVESLAYQVRDLVAAMEADAGVGLAVLGVDGGASANDFLMQFQCDMLRCTLRRPACTESTALGAAFLAGLSSGFWKDKDQLRALRSAGDVYNPLLEDERHRALVLGWQRALRQTMTCEKGNPW</sequence>
<keyword evidence="4 9" id="KW-0547">Nucleotide-binding</keyword>
<evidence type="ECO:0000256" key="3">
    <source>
        <dbReference type="ARBA" id="ARBA00022679"/>
    </source>
</evidence>
<dbReference type="NCBIfam" id="NF000756">
    <property type="entry name" value="PRK00047.1"/>
    <property type="match status" value="1"/>
</dbReference>
<evidence type="ECO:0000313" key="13">
    <source>
        <dbReference type="EMBL" id="NBI34291.1"/>
    </source>
</evidence>
<keyword evidence="3 9" id="KW-0808">Transferase</keyword>
<feature type="binding site" evidence="9">
    <location>
        <position position="412"/>
    </location>
    <ligand>
        <name>ADP</name>
        <dbReference type="ChEBI" id="CHEBI:456216"/>
    </ligand>
</feature>
<evidence type="ECO:0000256" key="5">
    <source>
        <dbReference type="ARBA" id="ARBA00022777"/>
    </source>
</evidence>
<dbReference type="PIRSF" id="PIRSF000538">
    <property type="entry name" value="GlpK"/>
    <property type="match status" value="1"/>
</dbReference>
<feature type="binding site" evidence="9">
    <location>
        <position position="315"/>
    </location>
    <ligand>
        <name>ATP</name>
        <dbReference type="ChEBI" id="CHEBI:30616"/>
    </ligand>
</feature>
<dbReference type="InterPro" id="IPR005999">
    <property type="entry name" value="Glycerol_kin"/>
</dbReference>
<dbReference type="GO" id="GO:0019563">
    <property type="term" value="P:glycerol catabolic process"/>
    <property type="evidence" value="ECO:0007669"/>
    <property type="project" value="UniProtKB-UniRule"/>
</dbReference>
<dbReference type="GO" id="GO:0006072">
    <property type="term" value="P:glycerol-3-phosphate metabolic process"/>
    <property type="evidence" value="ECO:0007669"/>
    <property type="project" value="InterPro"/>
</dbReference>
<dbReference type="FunFam" id="3.30.420.40:FF:000008">
    <property type="entry name" value="Glycerol kinase"/>
    <property type="match status" value="1"/>
</dbReference>
<feature type="binding site" evidence="9">
    <location>
        <position position="135"/>
    </location>
    <ligand>
        <name>sn-glycerol 3-phosphate</name>
        <dbReference type="ChEBI" id="CHEBI:57597"/>
    </ligand>
</feature>
<dbReference type="GO" id="GO:0004370">
    <property type="term" value="F:glycerol kinase activity"/>
    <property type="evidence" value="ECO:0007669"/>
    <property type="project" value="UniProtKB-UniRule"/>
</dbReference>
<feature type="domain" description="Carbohydrate kinase FGGY C-terminal" evidence="12">
    <location>
        <begin position="261"/>
        <end position="450"/>
    </location>
</feature>
<proteinExistence type="inferred from homology"/>
<feature type="binding site" evidence="9">
    <location>
        <position position="412"/>
    </location>
    <ligand>
        <name>ATP</name>
        <dbReference type="ChEBI" id="CHEBI:30616"/>
    </ligand>
</feature>
<dbReference type="Pfam" id="PF00370">
    <property type="entry name" value="FGGY_N"/>
    <property type="match status" value="1"/>
</dbReference>